<dbReference type="Gene3D" id="3.30.428.10">
    <property type="entry name" value="HIT-like"/>
    <property type="match status" value="1"/>
</dbReference>
<dbReference type="PANTHER" id="PTHR46648:SF1">
    <property type="entry name" value="ADENOSINE 5'-MONOPHOSPHORAMIDASE HNT1"/>
    <property type="match status" value="1"/>
</dbReference>
<evidence type="ECO:0000256" key="1">
    <source>
        <dbReference type="PROSITE-ProRule" id="PRU00464"/>
    </source>
</evidence>
<dbReference type="InterPro" id="IPR011146">
    <property type="entry name" value="HIT-like"/>
</dbReference>
<organism evidence="3 4">
    <name type="scientific">Dyella agri</name>
    <dbReference type="NCBI Taxonomy" id="1926869"/>
    <lineage>
        <taxon>Bacteria</taxon>
        <taxon>Pseudomonadati</taxon>
        <taxon>Pseudomonadota</taxon>
        <taxon>Gammaproteobacteria</taxon>
        <taxon>Lysobacterales</taxon>
        <taxon>Rhodanobacteraceae</taxon>
        <taxon>Dyella</taxon>
    </lineage>
</organism>
<dbReference type="RefSeq" id="WP_404537169.1">
    <property type="nucleotide sequence ID" value="NZ_JADIKL010000003.1"/>
</dbReference>
<dbReference type="Proteomes" id="UP001620397">
    <property type="component" value="Unassembled WGS sequence"/>
</dbReference>
<keyword evidence="4" id="KW-1185">Reference proteome</keyword>
<feature type="domain" description="HIT" evidence="2">
    <location>
        <begin position="7"/>
        <end position="114"/>
    </location>
</feature>
<feature type="short sequence motif" description="Histidine triad motif" evidence="1">
    <location>
        <begin position="99"/>
        <end position="103"/>
    </location>
</feature>
<dbReference type="PROSITE" id="PS51084">
    <property type="entry name" value="HIT_2"/>
    <property type="match status" value="1"/>
</dbReference>
<protein>
    <submittedName>
        <fullName evidence="3">HIT domain-containing protein</fullName>
    </submittedName>
</protein>
<evidence type="ECO:0000313" key="3">
    <source>
        <dbReference type="EMBL" id="MFK2930345.1"/>
    </source>
</evidence>
<accession>A0ABW8KEI0</accession>
<dbReference type="Pfam" id="PF01230">
    <property type="entry name" value="HIT"/>
    <property type="match status" value="1"/>
</dbReference>
<evidence type="ECO:0000313" key="4">
    <source>
        <dbReference type="Proteomes" id="UP001620397"/>
    </source>
</evidence>
<name>A0ABW8KEI0_9GAMM</name>
<evidence type="ECO:0000259" key="2">
    <source>
        <dbReference type="PROSITE" id="PS51084"/>
    </source>
</evidence>
<dbReference type="SUPFAM" id="SSF54197">
    <property type="entry name" value="HIT-like"/>
    <property type="match status" value="1"/>
</dbReference>
<reference evidence="3 4" key="1">
    <citation type="submission" date="2020-10" db="EMBL/GenBank/DDBJ databases">
        <title>Phylogeny of dyella-like bacteria.</title>
        <authorList>
            <person name="Fu J."/>
        </authorList>
    </citation>
    <scope>NUCLEOTIDE SEQUENCE [LARGE SCALE GENOMIC DNA]</scope>
    <source>
        <strain evidence="3 4">DKC-1</strain>
    </source>
</reference>
<dbReference type="InterPro" id="IPR001310">
    <property type="entry name" value="Histidine_triad_HIT"/>
</dbReference>
<dbReference type="InterPro" id="IPR036265">
    <property type="entry name" value="HIT-like_sf"/>
</dbReference>
<gene>
    <name evidence="3" type="ORF">ISP14_06005</name>
</gene>
<dbReference type="PANTHER" id="PTHR46648">
    <property type="entry name" value="HIT FAMILY PROTEIN 1"/>
    <property type="match status" value="1"/>
</dbReference>
<comment type="caution">
    <text evidence="3">The sequence shown here is derived from an EMBL/GenBank/DDBJ whole genome shotgun (WGS) entry which is preliminary data.</text>
</comment>
<sequence length="143" mass="14959">MSTAACPFCAIAAGEAPAAIVADDGVVLAFLDLRQAVPGHVLVAPHRHAPDLYALAPDEAAGAMGMAQRVALALRAELDPAGLNLWQSNGRAAGQEVFHFHLHVQPRRVGDGLLRVYPDGAPRSATTGELDAMAEALRTHLRG</sequence>
<dbReference type="EMBL" id="JADIKL010000003">
    <property type="protein sequence ID" value="MFK2930345.1"/>
    <property type="molecule type" value="Genomic_DNA"/>
</dbReference>
<proteinExistence type="predicted"/>
<dbReference type="PRINTS" id="PR00332">
    <property type="entry name" value="HISTRIAD"/>
</dbReference>